<dbReference type="VEuPathDB" id="FungiDB:An01g04455"/>
<gene>
    <name evidence="1" type="ORF">An01g04455</name>
</gene>
<organism evidence="1">
    <name type="scientific">Aspergillus niger</name>
    <dbReference type="NCBI Taxonomy" id="5061"/>
    <lineage>
        <taxon>Eukaryota</taxon>
        <taxon>Fungi</taxon>
        <taxon>Dikarya</taxon>
        <taxon>Ascomycota</taxon>
        <taxon>Pezizomycotina</taxon>
        <taxon>Eurotiomycetes</taxon>
        <taxon>Eurotiomycetidae</taxon>
        <taxon>Eurotiales</taxon>
        <taxon>Aspergillaceae</taxon>
        <taxon>Aspergillus</taxon>
        <taxon>Aspergillus subgen. Circumdati</taxon>
    </lineage>
</organism>
<dbReference type="AlphaFoldDB" id="A0AAJ8DXE0"/>
<dbReference type="KEGG" id="ang:An01g04455"/>
<reference evidence="1" key="2">
    <citation type="submission" date="2025-08" db="UniProtKB">
        <authorList>
            <consortium name="RefSeq"/>
        </authorList>
    </citation>
    <scope>IDENTIFICATION</scope>
</reference>
<dbReference type="GeneID" id="84589920"/>
<reference evidence="1" key="1">
    <citation type="submission" date="2025-02" db="EMBL/GenBank/DDBJ databases">
        <authorList>
            <consortium name="NCBI Genome Project"/>
        </authorList>
    </citation>
    <scope>NUCLEOTIDE SEQUENCE</scope>
</reference>
<protein>
    <submittedName>
        <fullName evidence="1">Uncharacterized protein</fullName>
    </submittedName>
</protein>
<accession>A0AAJ8DXE0</accession>
<evidence type="ECO:0000313" key="1">
    <source>
        <dbReference type="RefSeq" id="XP_059599628.1"/>
    </source>
</evidence>
<proteinExistence type="predicted"/>
<dbReference type="RefSeq" id="XP_059599628.1">
    <property type="nucleotide sequence ID" value="XM_059747553.1"/>
</dbReference>
<name>A0AAJ8DXE0_ASPNG</name>
<sequence length="116" mass="13504">MCRDLSVFPRWPNFYQSLRHLALLLTSVDPLPHLTQFRIQLYNVTDRKSLLFFFTSTFSTLLRSSLYPYTGRSFLPEISRPSHSTCTTISINHMNPSSDRLGCYLFSFHICCCPET</sequence>